<dbReference type="AlphaFoldDB" id="A0A016SLX2"/>
<dbReference type="Proteomes" id="UP000024635">
    <property type="component" value="Unassembled WGS sequence"/>
</dbReference>
<evidence type="ECO:0000313" key="1">
    <source>
        <dbReference type="EMBL" id="EYB91324.1"/>
    </source>
</evidence>
<sequence length="153" mass="17237">MYSIWSSIALAIGGSLDYRFMNPSPGGGGDSAGLRLFCSVTKAHLRTNMKTLIVVLIVAASACIMATSNCPEKRQKLEDYSGREPFVITTKVVRRGQYMYAFKNTVFLKSRWRWVFGFPEVYFMPDGCEELLKNGTNSTLGFNDKFELVTIYE</sequence>
<reference evidence="2" key="1">
    <citation type="journal article" date="2015" name="Nat. Genet.">
        <title>The genome and transcriptome of the zoonotic hookworm Ancylostoma ceylanicum identify infection-specific gene families.</title>
        <authorList>
            <person name="Schwarz E.M."/>
            <person name="Hu Y."/>
            <person name="Antoshechkin I."/>
            <person name="Miller M.M."/>
            <person name="Sternberg P.W."/>
            <person name="Aroian R.V."/>
        </authorList>
    </citation>
    <scope>NUCLEOTIDE SEQUENCE</scope>
    <source>
        <strain evidence="2">HY135</strain>
    </source>
</reference>
<organism evidence="1 2">
    <name type="scientific">Ancylostoma ceylanicum</name>
    <dbReference type="NCBI Taxonomy" id="53326"/>
    <lineage>
        <taxon>Eukaryota</taxon>
        <taxon>Metazoa</taxon>
        <taxon>Ecdysozoa</taxon>
        <taxon>Nematoda</taxon>
        <taxon>Chromadorea</taxon>
        <taxon>Rhabditida</taxon>
        <taxon>Rhabditina</taxon>
        <taxon>Rhabditomorpha</taxon>
        <taxon>Strongyloidea</taxon>
        <taxon>Ancylostomatidae</taxon>
        <taxon>Ancylostomatinae</taxon>
        <taxon>Ancylostoma</taxon>
    </lineage>
</organism>
<accession>A0A016SLX2</accession>
<keyword evidence="2" id="KW-1185">Reference proteome</keyword>
<comment type="caution">
    <text evidence="1">The sequence shown here is derived from an EMBL/GenBank/DDBJ whole genome shotgun (WGS) entry which is preliminary data.</text>
</comment>
<protein>
    <submittedName>
        <fullName evidence="1">Uncharacterized protein</fullName>
    </submittedName>
</protein>
<name>A0A016SLX2_9BILA</name>
<evidence type="ECO:0000313" key="2">
    <source>
        <dbReference type="Proteomes" id="UP000024635"/>
    </source>
</evidence>
<proteinExistence type="predicted"/>
<gene>
    <name evidence="1" type="primary">Acey_s0207.g2026</name>
    <name evidence="1" type="ORF">Y032_0207g2026</name>
</gene>
<dbReference type="EMBL" id="JARK01001543">
    <property type="protein sequence ID" value="EYB91324.1"/>
    <property type="molecule type" value="Genomic_DNA"/>
</dbReference>